<dbReference type="Pfam" id="PF00534">
    <property type="entry name" value="Glycos_transf_1"/>
    <property type="match status" value="1"/>
</dbReference>
<keyword evidence="2" id="KW-0328">Glycosyltransferase</keyword>
<evidence type="ECO:0000256" key="3">
    <source>
        <dbReference type="ARBA" id="ARBA00022679"/>
    </source>
</evidence>
<feature type="domain" description="Glycosyltransferase subfamily 4-like N-terminal" evidence="5">
    <location>
        <begin position="72"/>
        <end position="173"/>
    </location>
</feature>
<accession>A0ABS1KX29</accession>
<keyword evidence="3" id="KW-0808">Transferase</keyword>
<dbReference type="EMBL" id="JAERRB010000009">
    <property type="protein sequence ID" value="MBL0744033.1"/>
    <property type="molecule type" value="Genomic_DNA"/>
</dbReference>
<protein>
    <submittedName>
        <fullName evidence="6">Glycosyltransferase</fullName>
    </submittedName>
</protein>
<evidence type="ECO:0000259" key="4">
    <source>
        <dbReference type="Pfam" id="PF00534"/>
    </source>
</evidence>
<dbReference type="RefSeq" id="WP_202013684.1">
    <property type="nucleotide sequence ID" value="NZ_JAERRB010000009.1"/>
</dbReference>
<reference evidence="6 7" key="1">
    <citation type="submission" date="2021-01" db="EMBL/GenBank/DDBJ databases">
        <title>Chryseolinea sp. Jin1 Genome sequencing and assembly.</title>
        <authorList>
            <person name="Kim I."/>
        </authorList>
    </citation>
    <scope>NUCLEOTIDE SEQUENCE [LARGE SCALE GENOMIC DNA]</scope>
    <source>
        <strain evidence="6 7">Jin1</strain>
    </source>
</reference>
<comment type="caution">
    <text evidence="6">The sequence shown here is derived from an EMBL/GenBank/DDBJ whole genome shotgun (WGS) entry which is preliminary data.</text>
</comment>
<evidence type="ECO:0000259" key="5">
    <source>
        <dbReference type="Pfam" id="PF13439"/>
    </source>
</evidence>
<organism evidence="6 7">
    <name type="scientific">Chryseolinea lacunae</name>
    <dbReference type="NCBI Taxonomy" id="2801331"/>
    <lineage>
        <taxon>Bacteria</taxon>
        <taxon>Pseudomonadati</taxon>
        <taxon>Bacteroidota</taxon>
        <taxon>Cytophagia</taxon>
        <taxon>Cytophagales</taxon>
        <taxon>Fulvivirgaceae</taxon>
        <taxon>Chryseolinea</taxon>
    </lineage>
</organism>
<dbReference type="InterPro" id="IPR028098">
    <property type="entry name" value="Glyco_trans_4-like_N"/>
</dbReference>
<proteinExistence type="inferred from homology"/>
<dbReference type="Proteomes" id="UP000613030">
    <property type="component" value="Unassembled WGS sequence"/>
</dbReference>
<sequence>MTKSIAIVSPNKDAYSETFIQAHRKLLSGKVFYYYGGGFPSFYDDTALGTKVFFKGVLHRVLRSCFYRQFSSKEFLLAKSFRTNKIKVVLAEYGPTAVAVLKVVRVLGIPMVVHFHGYDATHKPTLERNSNGYKEVFKYATAIIAVSRAMEKQLIALGAPAEKIVYNPYGVDNSFLTLSPTFVTKQFLSVGRFVDKKAPYLTLISFKHVLEKHPDAKLVMVGDGVLWEVCKELINAFEMGNNVNLIGPLGRDEIQDLMVNSIAFVQHSITPSHGDSEGTPVAILEAQALGLPVIATRHAGIIDVVEEGVTGLLCDERDVKSMSQHLLFILENRELARKMGVAGKEKIHRHFTMERHIRLLNEGIEIILNRPR</sequence>
<dbReference type="Gene3D" id="3.40.50.2000">
    <property type="entry name" value="Glycogen Phosphorylase B"/>
    <property type="match status" value="2"/>
</dbReference>
<evidence type="ECO:0000256" key="2">
    <source>
        <dbReference type="ARBA" id="ARBA00022676"/>
    </source>
</evidence>
<feature type="domain" description="Glycosyl transferase family 1" evidence="4">
    <location>
        <begin position="185"/>
        <end position="345"/>
    </location>
</feature>
<evidence type="ECO:0000256" key="1">
    <source>
        <dbReference type="ARBA" id="ARBA00009481"/>
    </source>
</evidence>
<evidence type="ECO:0000313" key="6">
    <source>
        <dbReference type="EMBL" id="MBL0744033.1"/>
    </source>
</evidence>
<evidence type="ECO:0000313" key="7">
    <source>
        <dbReference type="Proteomes" id="UP000613030"/>
    </source>
</evidence>
<gene>
    <name evidence="6" type="ORF">JI741_22560</name>
</gene>
<comment type="similarity">
    <text evidence="1">Belongs to the glycosyltransferase group 1 family. Glycosyltransferase 4 subfamily.</text>
</comment>
<dbReference type="Pfam" id="PF13439">
    <property type="entry name" value="Glyco_transf_4"/>
    <property type="match status" value="1"/>
</dbReference>
<dbReference type="PANTHER" id="PTHR12526:SF640">
    <property type="entry name" value="COLANIC ACID BIOSYNTHESIS GLYCOSYLTRANSFERASE WCAL-RELATED"/>
    <property type="match status" value="1"/>
</dbReference>
<keyword evidence="7" id="KW-1185">Reference proteome</keyword>
<name>A0ABS1KX29_9BACT</name>
<dbReference type="InterPro" id="IPR001296">
    <property type="entry name" value="Glyco_trans_1"/>
</dbReference>
<dbReference type="PANTHER" id="PTHR12526">
    <property type="entry name" value="GLYCOSYLTRANSFERASE"/>
    <property type="match status" value="1"/>
</dbReference>
<dbReference type="SUPFAM" id="SSF53756">
    <property type="entry name" value="UDP-Glycosyltransferase/glycogen phosphorylase"/>
    <property type="match status" value="1"/>
</dbReference>